<name>A0A0C9V3N6_SPHS4</name>
<keyword evidence="2" id="KW-1185">Reference proteome</keyword>
<organism evidence="1 2">
    <name type="scientific">Sphaerobolus stellatus (strain SS14)</name>
    <dbReference type="NCBI Taxonomy" id="990650"/>
    <lineage>
        <taxon>Eukaryota</taxon>
        <taxon>Fungi</taxon>
        <taxon>Dikarya</taxon>
        <taxon>Basidiomycota</taxon>
        <taxon>Agaricomycotina</taxon>
        <taxon>Agaricomycetes</taxon>
        <taxon>Phallomycetidae</taxon>
        <taxon>Geastrales</taxon>
        <taxon>Sphaerobolaceae</taxon>
        <taxon>Sphaerobolus</taxon>
    </lineage>
</organism>
<dbReference type="HOGENOM" id="CLU_077717_0_0_1"/>
<protein>
    <recommendedName>
        <fullName evidence="3">F-box domain-containing protein</fullName>
    </recommendedName>
</protein>
<sequence>MNLATLPRGTPKGVTGLRYYNKTMKGITTSGPPANFPSFPIELYLALFSHFLLKALFASRGTCHEWRKLVIKADIPYPSSTSSPVRSLFTLIECEYFHRTRPCILDNLKDFDREAYVDAFVQQGANFPEDFKLWTLESPAKAAIADIWPGLPDDAVEDCFKGRLVGRNVLGIIPSQLSSIPFMPQQRRIPTVCLWVGSSPDAIWLPLDEESGVYGKVMICDIRELYIE</sequence>
<evidence type="ECO:0000313" key="1">
    <source>
        <dbReference type="EMBL" id="KIJ32130.1"/>
    </source>
</evidence>
<dbReference type="Proteomes" id="UP000054279">
    <property type="component" value="Unassembled WGS sequence"/>
</dbReference>
<dbReference type="OrthoDB" id="2788844at2759"/>
<gene>
    <name evidence="1" type="ORF">M422DRAFT_266064</name>
</gene>
<proteinExistence type="predicted"/>
<dbReference type="EMBL" id="KN837231">
    <property type="protein sequence ID" value="KIJ32130.1"/>
    <property type="molecule type" value="Genomic_DNA"/>
</dbReference>
<evidence type="ECO:0000313" key="2">
    <source>
        <dbReference type="Proteomes" id="UP000054279"/>
    </source>
</evidence>
<accession>A0A0C9V3N6</accession>
<dbReference type="AlphaFoldDB" id="A0A0C9V3N6"/>
<reference evidence="1 2" key="1">
    <citation type="submission" date="2014-06" db="EMBL/GenBank/DDBJ databases">
        <title>Evolutionary Origins and Diversification of the Mycorrhizal Mutualists.</title>
        <authorList>
            <consortium name="DOE Joint Genome Institute"/>
            <consortium name="Mycorrhizal Genomics Consortium"/>
            <person name="Kohler A."/>
            <person name="Kuo A."/>
            <person name="Nagy L.G."/>
            <person name="Floudas D."/>
            <person name="Copeland A."/>
            <person name="Barry K.W."/>
            <person name="Cichocki N."/>
            <person name="Veneault-Fourrey C."/>
            <person name="LaButti K."/>
            <person name="Lindquist E.A."/>
            <person name="Lipzen A."/>
            <person name="Lundell T."/>
            <person name="Morin E."/>
            <person name="Murat C."/>
            <person name="Riley R."/>
            <person name="Ohm R."/>
            <person name="Sun H."/>
            <person name="Tunlid A."/>
            <person name="Henrissat B."/>
            <person name="Grigoriev I.V."/>
            <person name="Hibbett D.S."/>
            <person name="Martin F."/>
        </authorList>
    </citation>
    <scope>NUCLEOTIDE SEQUENCE [LARGE SCALE GENOMIC DNA]</scope>
    <source>
        <strain evidence="1 2">SS14</strain>
    </source>
</reference>
<evidence type="ECO:0008006" key="3">
    <source>
        <dbReference type="Google" id="ProtNLM"/>
    </source>
</evidence>